<protein>
    <submittedName>
        <fullName evidence="1">Uncharacterized protein</fullName>
    </submittedName>
</protein>
<comment type="caution">
    <text evidence="1">The sequence shown here is derived from an EMBL/GenBank/DDBJ whole genome shotgun (WGS) entry which is preliminary data.</text>
</comment>
<name>A0A3M7SIF8_BRAPC</name>
<organism evidence="1 2">
    <name type="scientific">Brachionus plicatilis</name>
    <name type="common">Marine rotifer</name>
    <name type="synonym">Brachionus muelleri</name>
    <dbReference type="NCBI Taxonomy" id="10195"/>
    <lineage>
        <taxon>Eukaryota</taxon>
        <taxon>Metazoa</taxon>
        <taxon>Spiralia</taxon>
        <taxon>Gnathifera</taxon>
        <taxon>Rotifera</taxon>
        <taxon>Eurotatoria</taxon>
        <taxon>Monogononta</taxon>
        <taxon>Pseudotrocha</taxon>
        <taxon>Ploima</taxon>
        <taxon>Brachionidae</taxon>
        <taxon>Brachionus</taxon>
    </lineage>
</organism>
<evidence type="ECO:0000313" key="2">
    <source>
        <dbReference type="Proteomes" id="UP000276133"/>
    </source>
</evidence>
<dbReference type="AlphaFoldDB" id="A0A3M7SIF8"/>
<keyword evidence="2" id="KW-1185">Reference proteome</keyword>
<reference evidence="1 2" key="1">
    <citation type="journal article" date="2018" name="Sci. Rep.">
        <title>Genomic signatures of local adaptation to the degree of environmental predictability in rotifers.</title>
        <authorList>
            <person name="Franch-Gras L."/>
            <person name="Hahn C."/>
            <person name="Garcia-Roger E.M."/>
            <person name="Carmona M.J."/>
            <person name="Serra M."/>
            <person name="Gomez A."/>
        </authorList>
    </citation>
    <scope>NUCLEOTIDE SEQUENCE [LARGE SCALE GENOMIC DNA]</scope>
    <source>
        <strain evidence="1">HYR1</strain>
    </source>
</reference>
<evidence type="ECO:0000313" key="1">
    <source>
        <dbReference type="EMBL" id="RNA35318.1"/>
    </source>
</evidence>
<dbReference type="Proteomes" id="UP000276133">
    <property type="component" value="Unassembled WGS sequence"/>
</dbReference>
<proteinExistence type="predicted"/>
<dbReference type="EMBL" id="REGN01001342">
    <property type="protein sequence ID" value="RNA35318.1"/>
    <property type="molecule type" value="Genomic_DNA"/>
</dbReference>
<gene>
    <name evidence="1" type="ORF">BpHYR1_038298</name>
</gene>
<sequence>MYPYFEEIALLDEMIYFCRLILNDSIFVLEMADCLILMLKLLEKFEMEKIFEKKCSILLELYEIGSRKLDIKKWFKSIDLYLQILDSRSKDKYFLRSENFWSPFLKKVMDSLVQKKLDYQNINLAQNYISSIIKLVDLIFTYFNGRLIENHYVNGILNFLELIFDKFFRNASPENDCNLAFYNQKLSLTFMIEKIKNL</sequence>
<accession>A0A3M7SIF8</accession>